<dbReference type="Proteomes" id="UP000789901">
    <property type="component" value="Unassembled WGS sequence"/>
</dbReference>
<evidence type="ECO:0000313" key="1">
    <source>
        <dbReference type="EMBL" id="CAG8714764.1"/>
    </source>
</evidence>
<keyword evidence="2" id="KW-1185">Reference proteome</keyword>
<evidence type="ECO:0000313" key="2">
    <source>
        <dbReference type="Proteomes" id="UP000789901"/>
    </source>
</evidence>
<organism evidence="1 2">
    <name type="scientific">Gigaspora margarita</name>
    <dbReference type="NCBI Taxonomy" id="4874"/>
    <lineage>
        <taxon>Eukaryota</taxon>
        <taxon>Fungi</taxon>
        <taxon>Fungi incertae sedis</taxon>
        <taxon>Mucoromycota</taxon>
        <taxon>Glomeromycotina</taxon>
        <taxon>Glomeromycetes</taxon>
        <taxon>Diversisporales</taxon>
        <taxon>Gigasporaceae</taxon>
        <taxon>Gigaspora</taxon>
    </lineage>
</organism>
<sequence>RLETPLKEDNEELKILNENFLPNIDNKQKLDDYIYIIVELPAVTDWNFWDDFGKLYPGAYGEDIYTQLHVVLKKLHVFFNGTSADFVDIILVRMNSAICLFMIQCRWDYGSKEMTEKTVDDEDAKN</sequence>
<proteinExistence type="predicted"/>
<comment type="caution">
    <text evidence="1">The sequence shown here is derived from an EMBL/GenBank/DDBJ whole genome shotgun (WGS) entry which is preliminary data.</text>
</comment>
<gene>
    <name evidence="1" type="ORF">GMARGA_LOCUS13021</name>
</gene>
<feature type="non-terminal residue" evidence="1">
    <location>
        <position position="1"/>
    </location>
</feature>
<accession>A0ABN7V166</accession>
<dbReference type="EMBL" id="CAJVQB010008154">
    <property type="protein sequence ID" value="CAG8714764.1"/>
    <property type="molecule type" value="Genomic_DNA"/>
</dbReference>
<protein>
    <submittedName>
        <fullName evidence="1">42816_t:CDS:1</fullName>
    </submittedName>
</protein>
<name>A0ABN7V166_GIGMA</name>
<reference evidence="1 2" key="1">
    <citation type="submission" date="2021-06" db="EMBL/GenBank/DDBJ databases">
        <authorList>
            <person name="Kallberg Y."/>
            <person name="Tangrot J."/>
            <person name="Rosling A."/>
        </authorList>
    </citation>
    <scope>NUCLEOTIDE SEQUENCE [LARGE SCALE GENOMIC DNA]</scope>
    <source>
        <strain evidence="1 2">120-4 pot B 10/14</strain>
    </source>
</reference>